<protein>
    <submittedName>
        <fullName evidence="2">RING-type E3 ubiquitin transferase</fullName>
    </submittedName>
</protein>
<gene>
    <name evidence="2" type="ORF">SCF082_LOCUS30314</name>
</gene>
<organism evidence="2 3">
    <name type="scientific">Durusdinium trenchii</name>
    <dbReference type="NCBI Taxonomy" id="1381693"/>
    <lineage>
        <taxon>Eukaryota</taxon>
        <taxon>Sar</taxon>
        <taxon>Alveolata</taxon>
        <taxon>Dinophyceae</taxon>
        <taxon>Suessiales</taxon>
        <taxon>Symbiodiniaceae</taxon>
        <taxon>Durusdinium</taxon>
    </lineage>
</organism>
<feature type="compositionally biased region" description="Basic and acidic residues" evidence="1">
    <location>
        <begin position="76"/>
        <end position="87"/>
    </location>
</feature>
<keyword evidence="2" id="KW-0808">Transferase</keyword>
<evidence type="ECO:0000313" key="3">
    <source>
        <dbReference type="Proteomes" id="UP001642464"/>
    </source>
</evidence>
<feature type="compositionally biased region" description="Low complexity" evidence="1">
    <location>
        <begin position="119"/>
        <end position="133"/>
    </location>
</feature>
<comment type="caution">
    <text evidence="2">The sequence shown here is derived from an EMBL/GenBank/DDBJ whole genome shotgun (WGS) entry which is preliminary data.</text>
</comment>
<feature type="non-terminal residue" evidence="2">
    <location>
        <position position="369"/>
    </location>
</feature>
<proteinExistence type="predicted"/>
<evidence type="ECO:0000313" key="2">
    <source>
        <dbReference type="EMBL" id="CAK9056203.1"/>
    </source>
</evidence>
<keyword evidence="3" id="KW-1185">Reference proteome</keyword>
<dbReference type="Proteomes" id="UP001642464">
    <property type="component" value="Unassembled WGS sequence"/>
</dbReference>
<dbReference type="GO" id="GO:0016740">
    <property type="term" value="F:transferase activity"/>
    <property type="evidence" value="ECO:0007669"/>
    <property type="project" value="UniProtKB-KW"/>
</dbReference>
<feature type="region of interest" description="Disordered" evidence="1">
    <location>
        <begin position="76"/>
        <end position="154"/>
    </location>
</feature>
<reference evidence="2 3" key="1">
    <citation type="submission" date="2024-02" db="EMBL/GenBank/DDBJ databases">
        <authorList>
            <person name="Chen Y."/>
            <person name="Shah S."/>
            <person name="Dougan E. K."/>
            <person name="Thang M."/>
            <person name="Chan C."/>
        </authorList>
    </citation>
    <scope>NUCLEOTIDE SEQUENCE [LARGE SCALE GENOMIC DNA]</scope>
</reference>
<accession>A0ABP0MXH6</accession>
<name>A0ABP0MXH6_9DINO</name>
<evidence type="ECO:0000256" key="1">
    <source>
        <dbReference type="SAM" id="MobiDB-lite"/>
    </source>
</evidence>
<sequence>MLLWQKANGKGNVQTMSPAYDFNHYDEWRRVGAPPRRCDEGCTSVESLRRSMRCKRKKMPRSLEPLDDAPFLRQASDELPHRPKDASRMAQSKSAVVLPPLEQKRRPSEPVNHGVARVSSGSISIDSQDSSPSTQESPAPVSPNAHSGNFTSEPAVEGLVPPEDIWMRWHFDGTGFSASELLRVRQAFDLFKYSDVSEISSEDLTMAVQHLGYFAIVPEVVDERAKEVTEYSAMNLAEFTSFLEKYAQQELADIKEAFQRHSKHSKVPQKVLLPFLHEVGFTSLQRSVFETLTASRMTMKSLTLPQIFRFLAVHRSSEGFTTSQLQAARKAFDQVRQGKDEIAPHGVGAALALLFGQDAYDKWNRLWER</sequence>
<dbReference type="EMBL" id="CAXAMM010024947">
    <property type="protein sequence ID" value="CAK9056203.1"/>
    <property type="molecule type" value="Genomic_DNA"/>
</dbReference>